<evidence type="ECO:0000313" key="1">
    <source>
        <dbReference type="EMBL" id="KND99091.1"/>
    </source>
</evidence>
<evidence type="ECO:0000313" key="2">
    <source>
        <dbReference type="Proteomes" id="UP000037122"/>
    </source>
</evidence>
<sequence length="57" mass="6907">MHVVKLAVGSSSFLFHWQKAMQFQIFSIRAMHLLKFRWNRRICMGTPHRLFLMPEMD</sequence>
<gene>
    <name evidence="1" type="ORF">QG37_04154</name>
</gene>
<reference evidence="2" key="1">
    <citation type="journal article" date="2015" name="BMC Genomics">
        <title>Draft genome of a commonly misdiagnosed multidrug resistant pathogen Candida auris.</title>
        <authorList>
            <person name="Chatterjee S."/>
            <person name="Alampalli S.V."/>
            <person name="Nageshan R.K."/>
            <person name="Chettiar S.T."/>
            <person name="Joshi S."/>
            <person name="Tatu U.S."/>
        </authorList>
    </citation>
    <scope>NUCLEOTIDE SEQUENCE [LARGE SCALE GENOMIC DNA]</scope>
    <source>
        <strain evidence="2">6684</strain>
    </source>
</reference>
<dbReference type="AlphaFoldDB" id="A0A0L0NY21"/>
<organism evidence="1 2">
    <name type="scientific">Candidozyma auris</name>
    <name type="common">Yeast</name>
    <name type="synonym">Candida auris</name>
    <dbReference type="NCBI Taxonomy" id="498019"/>
    <lineage>
        <taxon>Eukaryota</taxon>
        <taxon>Fungi</taxon>
        <taxon>Dikarya</taxon>
        <taxon>Ascomycota</taxon>
        <taxon>Saccharomycotina</taxon>
        <taxon>Pichiomycetes</taxon>
        <taxon>Metschnikowiaceae</taxon>
        <taxon>Candidozyma</taxon>
    </lineage>
</organism>
<dbReference type="Proteomes" id="UP000037122">
    <property type="component" value="Unassembled WGS sequence"/>
</dbReference>
<protein>
    <submittedName>
        <fullName evidence="1">Uncharacterized protein</fullName>
    </submittedName>
</protein>
<dbReference type="EMBL" id="LGST01000027">
    <property type="protein sequence ID" value="KND99091.1"/>
    <property type="molecule type" value="Genomic_DNA"/>
</dbReference>
<proteinExistence type="predicted"/>
<name>A0A0L0NY21_CANAR</name>
<comment type="caution">
    <text evidence="1">The sequence shown here is derived from an EMBL/GenBank/DDBJ whole genome shotgun (WGS) entry which is preliminary data.</text>
</comment>
<dbReference type="VEuPathDB" id="FungiDB:QG37_04154"/>
<accession>A0A0L0NY21</accession>